<feature type="transmembrane region" description="Helical" evidence="1">
    <location>
        <begin position="28"/>
        <end position="49"/>
    </location>
</feature>
<proteinExistence type="predicted"/>
<keyword evidence="1" id="KW-1133">Transmembrane helix</keyword>
<name>A0A368XXF0_9BURK</name>
<dbReference type="EMBL" id="QPJK01000003">
    <property type="protein sequence ID" value="RCW72653.1"/>
    <property type="molecule type" value="Genomic_DNA"/>
</dbReference>
<dbReference type="RefSeq" id="WP_425466359.1">
    <property type="nucleotide sequence ID" value="NZ_QPJK01000003.1"/>
</dbReference>
<evidence type="ECO:0000313" key="2">
    <source>
        <dbReference type="EMBL" id="RCW72653.1"/>
    </source>
</evidence>
<dbReference type="InterPro" id="IPR007436">
    <property type="entry name" value="DUF485"/>
</dbReference>
<sequence>MAKDMADVVQRIQSHPRYQALRRKRSRFGWTLTVLMLVVYYGYIGLIAFDKPFLAQAIGSGVTSIGIPIGLGVIVFTILITLLYIRRANGEYDRETAQILKDATP</sequence>
<dbReference type="PANTHER" id="PTHR38598:SF1">
    <property type="entry name" value="INNER MEMBRANE PROTEIN YJCH"/>
    <property type="match status" value="1"/>
</dbReference>
<reference evidence="2 3" key="1">
    <citation type="submission" date="2018-07" db="EMBL/GenBank/DDBJ databases">
        <title>Genomic Encyclopedia of Type Strains, Phase IV (KMG-IV): sequencing the most valuable type-strain genomes for metagenomic binning, comparative biology and taxonomic classification.</title>
        <authorList>
            <person name="Goeker M."/>
        </authorList>
    </citation>
    <scope>NUCLEOTIDE SEQUENCE [LARGE SCALE GENOMIC DNA]</scope>
    <source>
        <strain evidence="2 3">DSM 21634</strain>
    </source>
</reference>
<dbReference type="Pfam" id="PF04341">
    <property type="entry name" value="DUF485"/>
    <property type="match status" value="1"/>
</dbReference>
<gene>
    <name evidence="2" type="ORF">DES41_103259</name>
</gene>
<evidence type="ECO:0000256" key="1">
    <source>
        <dbReference type="SAM" id="Phobius"/>
    </source>
</evidence>
<keyword evidence="3" id="KW-1185">Reference proteome</keyword>
<evidence type="ECO:0000313" key="3">
    <source>
        <dbReference type="Proteomes" id="UP000252884"/>
    </source>
</evidence>
<dbReference type="AlphaFoldDB" id="A0A368XXF0"/>
<comment type="caution">
    <text evidence="2">The sequence shown here is derived from an EMBL/GenBank/DDBJ whole genome shotgun (WGS) entry which is preliminary data.</text>
</comment>
<dbReference type="InterPro" id="IPR052959">
    <property type="entry name" value="Inner_membrane_assoc"/>
</dbReference>
<dbReference type="GO" id="GO:0005886">
    <property type="term" value="C:plasma membrane"/>
    <property type="evidence" value="ECO:0007669"/>
    <property type="project" value="TreeGrafter"/>
</dbReference>
<keyword evidence="1" id="KW-0812">Transmembrane</keyword>
<accession>A0A368XXF0</accession>
<keyword evidence="1" id="KW-0472">Membrane</keyword>
<protein>
    <submittedName>
        <fullName evidence="2">Uncharacterized membrane protein (DUF485 family)</fullName>
    </submittedName>
</protein>
<organism evidence="2 3">
    <name type="scientific">Pseudorhodoferax soli</name>
    <dbReference type="NCBI Taxonomy" id="545864"/>
    <lineage>
        <taxon>Bacteria</taxon>
        <taxon>Pseudomonadati</taxon>
        <taxon>Pseudomonadota</taxon>
        <taxon>Betaproteobacteria</taxon>
        <taxon>Burkholderiales</taxon>
        <taxon>Comamonadaceae</taxon>
    </lineage>
</organism>
<feature type="transmembrane region" description="Helical" evidence="1">
    <location>
        <begin position="61"/>
        <end position="85"/>
    </location>
</feature>
<dbReference type="PANTHER" id="PTHR38598">
    <property type="entry name" value="INNER MEMBRANE PROTEIN YJCH"/>
    <property type="match status" value="1"/>
</dbReference>
<dbReference type="Proteomes" id="UP000252884">
    <property type="component" value="Unassembled WGS sequence"/>
</dbReference>